<protein>
    <submittedName>
        <fullName evidence="2">Uncharacterized protein</fullName>
    </submittedName>
</protein>
<dbReference type="EMBL" id="CAXKWB010017461">
    <property type="protein sequence ID" value="CAL4118925.1"/>
    <property type="molecule type" value="Genomic_DNA"/>
</dbReference>
<sequence length="115" mass="12540">MVVVAGRILVGQLRLRRNIRLRSRRVLGGARPSRARDAAVVAGLLQGSGGGGGQDGRRSRADIRPSRLLRLRSRNVAIGGAAARVSPIRQRRSSSSNLHRAMRRTATRLRMPSRS</sequence>
<proteinExistence type="predicted"/>
<evidence type="ECO:0000313" key="2">
    <source>
        <dbReference type="EMBL" id="CAL4118925.1"/>
    </source>
</evidence>
<accession>A0AAV2RA83</accession>
<feature type="region of interest" description="Disordered" evidence="1">
    <location>
        <begin position="44"/>
        <end position="64"/>
    </location>
</feature>
<dbReference type="AlphaFoldDB" id="A0AAV2RA83"/>
<comment type="caution">
    <text evidence="2">The sequence shown here is derived from an EMBL/GenBank/DDBJ whole genome shotgun (WGS) entry which is preliminary data.</text>
</comment>
<evidence type="ECO:0000256" key="1">
    <source>
        <dbReference type="SAM" id="MobiDB-lite"/>
    </source>
</evidence>
<evidence type="ECO:0000313" key="3">
    <source>
        <dbReference type="Proteomes" id="UP001497623"/>
    </source>
</evidence>
<feature type="compositionally biased region" description="Basic residues" evidence="1">
    <location>
        <begin position="100"/>
        <end position="115"/>
    </location>
</feature>
<dbReference type="Proteomes" id="UP001497623">
    <property type="component" value="Unassembled WGS sequence"/>
</dbReference>
<feature type="compositionally biased region" description="Basic and acidic residues" evidence="1">
    <location>
        <begin position="55"/>
        <end position="64"/>
    </location>
</feature>
<gene>
    <name evidence="2" type="ORF">MNOR_LOCUS21558</name>
</gene>
<keyword evidence="3" id="KW-1185">Reference proteome</keyword>
<feature type="region of interest" description="Disordered" evidence="1">
    <location>
        <begin position="83"/>
        <end position="115"/>
    </location>
</feature>
<name>A0AAV2RA83_MEGNR</name>
<reference evidence="2 3" key="1">
    <citation type="submission" date="2024-05" db="EMBL/GenBank/DDBJ databases">
        <authorList>
            <person name="Wallberg A."/>
        </authorList>
    </citation>
    <scope>NUCLEOTIDE SEQUENCE [LARGE SCALE GENOMIC DNA]</scope>
</reference>
<organism evidence="2 3">
    <name type="scientific">Meganyctiphanes norvegica</name>
    <name type="common">Northern krill</name>
    <name type="synonym">Thysanopoda norvegica</name>
    <dbReference type="NCBI Taxonomy" id="48144"/>
    <lineage>
        <taxon>Eukaryota</taxon>
        <taxon>Metazoa</taxon>
        <taxon>Ecdysozoa</taxon>
        <taxon>Arthropoda</taxon>
        <taxon>Crustacea</taxon>
        <taxon>Multicrustacea</taxon>
        <taxon>Malacostraca</taxon>
        <taxon>Eumalacostraca</taxon>
        <taxon>Eucarida</taxon>
        <taxon>Euphausiacea</taxon>
        <taxon>Euphausiidae</taxon>
        <taxon>Meganyctiphanes</taxon>
    </lineage>
</organism>